<dbReference type="GO" id="GO:0006606">
    <property type="term" value="P:protein import into nucleus"/>
    <property type="evidence" value="ECO:0007669"/>
    <property type="project" value="TreeGrafter"/>
</dbReference>
<protein>
    <submittedName>
        <fullName evidence="1">Uncharacterized protein</fullName>
    </submittedName>
</protein>
<evidence type="ECO:0000313" key="1">
    <source>
        <dbReference type="EMBL" id="KTW30856.1"/>
    </source>
</evidence>
<dbReference type="AlphaFoldDB" id="A0A0W4ZR52"/>
<comment type="caution">
    <text evidence="1">The sequence shown here is derived from an EMBL/GenBank/DDBJ whole genome shotgun (WGS) entry which is preliminary data.</text>
</comment>
<sequence>MKNCDSNEVLQSAEEVLRQVILKDYDKLINLKSETGMSIFDEIMNILRILLEKSVSESVNFFFGPLVIAIIYKAGEKFRDYLPNFLEAIVIRLTYPSSPRFCQELILIFAHLIINQTKVTVDFLYNIRINGVTGLEILLKSWCENIDIIHGYKNIRTSSVALINLFMLQDQRLSDIIVKGDLIINESNEIITRSKAKLNSEKYLYVSFLVKVIKILLKELSSFIEVDDKRSIGISKANLSDDDEWENDLDSNTYNADETYTLLNNDDSIEDPLNDLDLQKFLVDFFKNILSNNINDIKSIASYLTQEECSILASVTI</sequence>
<proteinExistence type="predicted"/>
<dbReference type="Gene3D" id="1.25.10.10">
    <property type="entry name" value="Leucine-rich Repeat Variant"/>
    <property type="match status" value="1"/>
</dbReference>
<keyword evidence="2" id="KW-1185">Reference proteome</keyword>
<dbReference type="GeneID" id="28935382"/>
<dbReference type="InterPro" id="IPR016024">
    <property type="entry name" value="ARM-type_fold"/>
</dbReference>
<dbReference type="OrthoDB" id="431626at2759"/>
<dbReference type="Proteomes" id="UP000054454">
    <property type="component" value="Unassembled WGS sequence"/>
</dbReference>
<evidence type="ECO:0000313" key="2">
    <source>
        <dbReference type="Proteomes" id="UP000054454"/>
    </source>
</evidence>
<dbReference type="PANTHER" id="PTHR10997:SF9">
    <property type="entry name" value="IMPORTIN-9"/>
    <property type="match status" value="1"/>
</dbReference>
<organism evidence="1 2">
    <name type="scientific">Pneumocystis carinii (strain B80)</name>
    <name type="common">Rat pneumocystis pneumonia agent</name>
    <name type="synonym">Pneumocystis carinii f. sp. carinii</name>
    <dbReference type="NCBI Taxonomy" id="1408658"/>
    <lineage>
        <taxon>Eukaryota</taxon>
        <taxon>Fungi</taxon>
        <taxon>Dikarya</taxon>
        <taxon>Ascomycota</taxon>
        <taxon>Taphrinomycotina</taxon>
        <taxon>Pneumocystomycetes</taxon>
        <taxon>Pneumocystaceae</taxon>
        <taxon>Pneumocystis</taxon>
    </lineage>
</organism>
<dbReference type="SUPFAM" id="SSF48371">
    <property type="entry name" value="ARM repeat"/>
    <property type="match status" value="1"/>
</dbReference>
<reference evidence="2" key="1">
    <citation type="journal article" date="2016" name="Nat. Commun.">
        <title>Genome analysis of three Pneumocystis species reveals adaptation mechanisms to life exclusively in mammalian hosts.</title>
        <authorList>
            <person name="Ma L."/>
            <person name="Chen Z."/>
            <person name="Huang D.W."/>
            <person name="Kutty G."/>
            <person name="Ishihara M."/>
            <person name="Wang H."/>
            <person name="Abouelleil A."/>
            <person name="Bishop L."/>
            <person name="Davey E."/>
            <person name="Deng R."/>
            <person name="Deng X."/>
            <person name="Fan L."/>
            <person name="Fantoni G."/>
            <person name="Fitzgerald M."/>
            <person name="Gogineni E."/>
            <person name="Goldberg J.M."/>
            <person name="Handley G."/>
            <person name="Hu X."/>
            <person name="Huber C."/>
            <person name="Jiao X."/>
            <person name="Jones K."/>
            <person name="Levin J.Z."/>
            <person name="Liu Y."/>
            <person name="Macdonald P."/>
            <person name="Melnikov A."/>
            <person name="Raley C."/>
            <person name="Sassi M."/>
            <person name="Sherman B.T."/>
            <person name="Song X."/>
            <person name="Sykes S."/>
            <person name="Tran B."/>
            <person name="Walsh L."/>
            <person name="Xia Y."/>
            <person name="Yang J."/>
            <person name="Young S."/>
            <person name="Zeng Q."/>
            <person name="Zheng X."/>
            <person name="Stephens R."/>
            <person name="Nusbaum C."/>
            <person name="Birren B.W."/>
            <person name="Azadi P."/>
            <person name="Lempicki R.A."/>
            <person name="Cuomo C.A."/>
            <person name="Kovacs J.A."/>
        </authorList>
    </citation>
    <scope>NUCLEOTIDE SEQUENCE [LARGE SCALE GENOMIC DNA]</scope>
    <source>
        <strain evidence="2">B80</strain>
    </source>
</reference>
<dbReference type="GO" id="GO:0005635">
    <property type="term" value="C:nuclear envelope"/>
    <property type="evidence" value="ECO:0007669"/>
    <property type="project" value="TreeGrafter"/>
</dbReference>
<dbReference type="VEuPathDB" id="FungiDB:T552_00567"/>
<name>A0A0W4ZR52_PNEC8</name>
<accession>A0A0W4ZR52</accession>
<dbReference type="RefSeq" id="XP_018227452.1">
    <property type="nucleotide sequence ID" value="XM_018369180.1"/>
</dbReference>
<gene>
    <name evidence="1" type="ORF">T552_00567</name>
</gene>
<dbReference type="GO" id="GO:0005829">
    <property type="term" value="C:cytosol"/>
    <property type="evidence" value="ECO:0007669"/>
    <property type="project" value="TreeGrafter"/>
</dbReference>
<dbReference type="PANTHER" id="PTHR10997">
    <property type="entry name" value="IMPORTIN-7, 8, 11"/>
    <property type="match status" value="1"/>
</dbReference>
<dbReference type="InterPro" id="IPR011989">
    <property type="entry name" value="ARM-like"/>
</dbReference>
<dbReference type="EMBL" id="LFVZ01000002">
    <property type="protein sequence ID" value="KTW30856.1"/>
    <property type="molecule type" value="Genomic_DNA"/>
</dbReference>